<comment type="subcellular location">
    <subcellularLocation>
        <location evidence="1">Cell membrane</location>
        <topology evidence="1">Multi-pass membrane protein</topology>
    </subcellularLocation>
</comment>
<dbReference type="PANTHER" id="PTHR33545:SF5">
    <property type="entry name" value="UPF0750 MEMBRANE PROTEIN YITT"/>
    <property type="match status" value="1"/>
</dbReference>
<evidence type="ECO:0000256" key="2">
    <source>
        <dbReference type="ARBA" id="ARBA00022475"/>
    </source>
</evidence>
<sequence length="192" mass="20900">MFFIRKGLVIVIGSLLLAMGINFFLVPYRVLDGGIIGIGLIVKYLWGVNAGFAIIILSVPIFILAWFKYKDYFYNSLHGMLVSSILIDVVKPFDALLPIDAALSSILGGLFVGLGIGIMLKFRTSTGGTDLLAQFLSDKTGVNVGILIFIIDFIVIIMGGFLFSTETLLLSIITILTVGLTTSLFTRRIVEV</sequence>
<evidence type="ECO:0000256" key="4">
    <source>
        <dbReference type="ARBA" id="ARBA00022989"/>
    </source>
</evidence>
<dbReference type="RefSeq" id="WP_378936895.1">
    <property type="nucleotide sequence ID" value="NZ_JBHLVO010000021.1"/>
</dbReference>
<evidence type="ECO:0000256" key="1">
    <source>
        <dbReference type="ARBA" id="ARBA00004651"/>
    </source>
</evidence>
<feature type="transmembrane region" description="Helical" evidence="6">
    <location>
        <begin position="46"/>
        <end position="67"/>
    </location>
</feature>
<keyword evidence="5 6" id="KW-0472">Membrane</keyword>
<keyword evidence="3 6" id="KW-0812">Transmembrane</keyword>
<evidence type="ECO:0000256" key="3">
    <source>
        <dbReference type="ARBA" id="ARBA00022692"/>
    </source>
</evidence>
<organism evidence="7 8">
    <name type="scientific">Metabacillus herbersteinensis</name>
    <dbReference type="NCBI Taxonomy" id="283816"/>
    <lineage>
        <taxon>Bacteria</taxon>
        <taxon>Bacillati</taxon>
        <taxon>Bacillota</taxon>
        <taxon>Bacilli</taxon>
        <taxon>Bacillales</taxon>
        <taxon>Bacillaceae</taxon>
        <taxon>Metabacillus</taxon>
    </lineage>
</organism>
<evidence type="ECO:0000313" key="7">
    <source>
        <dbReference type="EMBL" id="MFC0273522.1"/>
    </source>
</evidence>
<feature type="transmembrane region" description="Helical" evidence="6">
    <location>
        <begin position="102"/>
        <end position="120"/>
    </location>
</feature>
<dbReference type="EMBL" id="JBHLVO010000021">
    <property type="protein sequence ID" value="MFC0273522.1"/>
    <property type="molecule type" value="Genomic_DNA"/>
</dbReference>
<dbReference type="InterPro" id="IPR003740">
    <property type="entry name" value="YitT"/>
</dbReference>
<evidence type="ECO:0000256" key="5">
    <source>
        <dbReference type="ARBA" id="ARBA00023136"/>
    </source>
</evidence>
<dbReference type="Proteomes" id="UP001589854">
    <property type="component" value="Unassembled WGS sequence"/>
</dbReference>
<feature type="transmembrane region" description="Helical" evidence="6">
    <location>
        <begin position="141"/>
        <end position="162"/>
    </location>
</feature>
<feature type="transmembrane region" description="Helical" evidence="6">
    <location>
        <begin position="168"/>
        <end position="186"/>
    </location>
</feature>
<keyword evidence="4 6" id="KW-1133">Transmembrane helix</keyword>
<accession>A0ABV6GKT7</accession>
<proteinExistence type="predicted"/>
<name>A0ABV6GKT7_9BACI</name>
<gene>
    <name evidence="7" type="ORF">ACFFIX_19200</name>
</gene>
<evidence type="ECO:0000313" key="8">
    <source>
        <dbReference type="Proteomes" id="UP001589854"/>
    </source>
</evidence>
<keyword evidence="2" id="KW-1003">Cell membrane</keyword>
<protein>
    <submittedName>
        <fullName evidence="7">YitT family protein</fullName>
    </submittedName>
</protein>
<comment type="caution">
    <text evidence="7">The sequence shown here is derived from an EMBL/GenBank/DDBJ whole genome shotgun (WGS) entry which is preliminary data.</text>
</comment>
<evidence type="ECO:0000256" key="6">
    <source>
        <dbReference type="SAM" id="Phobius"/>
    </source>
</evidence>
<dbReference type="InterPro" id="IPR051461">
    <property type="entry name" value="UPF0750_membrane"/>
</dbReference>
<reference evidence="7 8" key="1">
    <citation type="submission" date="2024-09" db="EMBL/GenBank/DDBJ databases">
        <authorList>
            <person name="Sun Q."/>
            <person name="Mori K."/>
        </authorList>
    </citation>
    <scope>NUCLEOTIDE SEQUENCE [LARGE SCALE GENOMIC DNA]</scope>
    <source>
        <strain evidence="7 8">CCM 7228</strain>
    </source>
</reference>
<feature type="transmembrane region" description="Helical" evidence="6">
    <location>
        <begin position="72"/>
        <end position="90"/>
    </location>
</feature>
<dbReference type="PANTHER" id="PTHR33545">
    <property type="entry name" value="UPF0750 MEMBRANE PROTEIN YITT-RELATED"/>
    <property type="match status" value="1"/>
</dbReference>
<keyword evidence="8" id="KW-1185">Reference proteome</keyword>
<dbReference type="Pfam" id="PF02588">
    <property type="entry name" value="YitT_membrane"/>
    <property type="match status" value="1"/>
</dbReference>
<feature type="transmembrane region" description="Helical" evidence="6">
    <location>
        <begin position="7"/>
        <end position="26"/>
    </location>
</feature>